<sequence length="341" mass="36620">MHGILSILTAALSVPLQVALSGGAIALALLLCMGFVWKFSFAPKLEKRALNANPAIGATTIPWMDSATFTGPLPAEPFSSGLAHELLNPVNFVSAGIDALTHNFTELKEAIQKSAPLPSKLQEGQAQQQHLSELLHECDQLLSSINKGANRIKEVVQSLHQFNKLDASALQPTLLHQQLDATIDLLQAQLKDRIEVVKEYGATAPVYCYPALLNQVFMNLLTNAAQAIAGTGTITLRTFLDQDEVVIQVKDSGAGMSPEVKGRIFEPFFTTKTTGYNSGLGLTLTYGILLKHQGSIEVESSPGLGTEFTLRLPQHLNKLLASEPAVTSPAHAQEAPDLVTL</sequence>
<dbReference type="Gene3D" id="3.30.565.10">
    <property type="entry name" value="Histidine kinase-like ATPase, C-terminal domain"/>
    <property type="match status" value="1"/>
</dbReference>
<dbReference type="InterPro" id="IPR036890">
    <property type="entry name" value="HATPase_C_sf"/>
</dbReference>
<organism evidence="4 5">
    <name type="scientific">Rufibacter immobilis</name>
    <dbReference type="NCBI Taxonomy" id="1348778"/>
    <lineage>
        <taxon>Bacteria</taxon>
        <taxon>Pseudomonadati</taxon>
        <taxon>Bacteroidota</taxon>
        <taxon>Cytophagia</taxon>
        <taxon>Cytophagales</taxon>
        <taxon>Hymenobacteraceae</taxon>
        <taxon>Rufibacter</taxon>
    </lineage>
</organism>
<dbReference type="OrthoDB" id="9806995at2"/>
<evidence type="ECO:0000313" key="4">
    <source>
        <dbReference type="EMBL" id="RNI31968.1"/>
    </source>
</evidence>
<reference evidence="4 5" key="1">
    <citation type="submission" date="2018-11" db="EMBL/GenBank/DDBJ databases">
        <title>Rufibacter latericius sp. nov., isolated from water in Baiyang Lake.</title>
        <authorList>
            <person name="Yang Y."/>
        </authorList>
    </citation>
    <scope>NUCLEOTIDE SEQUENCE [LARGE SCALE GENOMIC DNA]</scope>
    <source>
        <strain evidence="4 5">MCC P1</strain>
    </source>
</reference>
<name>A0A3M9N4N5_9BACT</name>
<proteinExistence type="predicted"/>
<dbReference type="PRINTS" id="PR00344">
    <property type="entry name" value="BCTRLSENSOR"/>
</dbReference>
<dbReference type="PROSITE" id="PS50109">
    <property type="entry name" value="HIS_KIN"/>
    <property type="match status" value="1"/>
</dbReference>
<dbReference type="PANTHER" id="PTHR43065">
    <property type="entry name" value="SENSOR HISTIDINE KINASE"/>
    <property type="match status" value="1"/>
</dbReference>
<dbReference type="InterPro" id="IPR005467">
    <property type="entry name" value="His_kinase_dom"/>
</dbReference>
<dbReference type="Pfam" id="PF02518">
    <property type="entry name" value="HATPase_c"/>
    <property type="match status" value="1"/>
</dbReference>
<evidence type="ECO:0000256" key="2">
    <source>
        <dbReference type="ARBA" id="ARBA00012438"/>
    </source>
</evidence>
<dbReference type="InterPro" id="IPR003594">
    <property type="entry name" value="HATPase_dom"/>
</dbReference>
<dbReference type="SUPFAM" id="SSF55874">
    <property type="entry name" value="ATPase domain of HSP90 chaperone/DNA topoisomerase II/histidine kinase"/>
    <property type="match status" value="1"/>
</dbReference>
<dbReference type="SMART" id="SM00387">
    <property type="entry name" value="HATPase_c"/>
    <property type="match status" value="1"/>
</dbReference>
<dbReference type="RefSeq" id="WP_123132105.1">
    <property type="nucleotide sequence ID" value="NZ_RJJE01000003.1"/>
</dbReference>
<evidence type="ECO:0000313" key="5">
    <source>
        <dbReference type="Proteomes" id="UP000271010"/>
    </source>
</evidence>
<dbReference type="EC" id="2.7.13.3" evidence="2"/>
<keyword evidence="5" id="KW-1185">Reference proteome</keyword>
<dbReference type="Proteomes" id="UP000271010">
    <property type="component" value="Unassembled WGS sequence"/>
</dbReference>
<dbReference type="AlphaFoldDB" id="A0A3M9N4N5"/>
<dbReference type="InterPro" id="IPR004358">
    <property type="entry name" value="Sig_transdc_His_kin-like_C"/>
</dbReference>
<dbReference type="Gene3D" id="1.10.287.130">
    <property type="match status" value="1"/>
</dbReference>
<feature type="domain" description="Histidine kinase" evidence="3">
    <location>
        <begin position="81"/>
        <end position="316"/>
    </location>
</feature>
<dbReference type="EMBL" id="RJJE01000003">
    <property type="protein sequence ID" value="RNI31968.1"/>
    <property type="molecule type" value="Genomic_DNA"/>
</dbReference>
<evidence type="ECO:0000259" key="3">
    <source>
        <dbReference type="PROSITE" id="PS50109"/>
    </source>
</evidence>
<comment type="catalytic activity">
    <reaction evidence="1">
        <text>ATP + protein L-histidine = ADP + protein N-phospho-L-histidine.</text>
        <dbReference type="EC" id="2.7.13.3"/>
    </reaction>
</comment>
<keyword evidence="4" id="KW-0808">Transferase</keyword>
<comment type="caution">
    <text evidence="4">The sequence shown here is derived from an EMBL/GenBank/DDBJ whole genome shotgun (WGS) entry which is preliminary data.</text>
</comment>
<evidence type="ECO:0000256" key="1">
    <source>
        <dbReference type="ARBA" id="ARBA00000085"/>
    </source>
</evidence>
<accession>A0A3M9N4N5</accession>
<dbReference type="GO" id="GO:0004673">
    <property type="term" value="F:protein histidine kinase activity"/>
    <property type="evidence" value="ECO:0007669"/>
    <property type="project" value="UniProtKB-EC"/>
</dbReference>
<protein>
    <recommendedName>
        <fullName evidence="2">histidine kinase</fullName>
        <ecNumber evidence="2">2.7.13.3</ecNumber>
    </recommendedName>
</protein>
<dbReference type="PANTHER" id="PTHR43065:SF50">
    <property type="entry name" value="HISTIDINE KINASE"/>
    <property type="match status" value="1"/>
</dbReference>
<keyword evidence="4" id="KW-0418">Kinase</keyword>
<gene>
    <name evidence="4" type="ORF">EFA69_05530</name>
</gene>